<evidence type="ECO:0000313" key="1">
    <source>
        <dbReference type="EMBL" id="CAI3987068.1"/>
    </source>
</evidence>
<protein>
    <submittedName>
        <fullName evidence="3">Modification methylase HpaII</fullName>
    </submittedName>
</protein>
<comment type="caution">
    <text evidence="1">The sequence shown here is derived from an EMBL/GenBank/DDBJ whole genome shotgun (WGS) entry which is preliminary data.</text>
</comment>
<keyword evidence="4" id="KW-1185">Reference proteome</keyword>
<dbReference type="OrthoDB" id="423221at2759"/>
<dbReference type="GO" id="GO:0008168">
    <property type="term" value="F:methyltransferase activity"/>
    <property type="evidence" value="ECO:0007669"/>
    <property type="project" value="UniProtKB-KW"/>
</dbReference>
<reference evidence="1" key="1">
    <citation type="submission" date="2022-10" db="EMBL/GenBank/DDBJ databases">
        <authorList>
            <person name="Chen Y."/>
            <person name="Dougan E. K."/>
            <person name="Chan C."/>
            <person name="Rhodes N."/>
            <person name="Thang M."/>
        </authorList>
    </citation>
    <scope>NUCLEOTIDE SEQUENCE</scope>
</reference>
<gene>
    <name evidence="1" type="ORF">C1SCF055_LOCUS14368</name>
</gene>
<keyword evidence="3" id="KW-0489">Methyltransferase</keyword>
<evidence type="ECO:0000313" key="2">
    <source>
        <dbReference type="EMBL" id="CAL1140443.1"/>
    </source>
</evidence>
<evidence type="ECO:0000313" key="3">
    <source>
        <dbReference type="EMBL" id="CAL4774380.1"/>
    </source>
</evidence>
<dbReference type="Proteomes" id="UP001152797">
    <property type="component" value="Unassembled WGS sequence"/>
</dbReference>
<reference evidence="2" key="2">
    <citation type="submission" date="2024-04" db="EMBL/GenBank/DDBJ databases">
        <authorList>
            <person name="Chen Y."/>
            <person name="Shah S."/>
            <person name="Dougan E. K."/>
            <person name="Thang M."/>
            <person name="Chan C."/>
        </authorList>
    </citation>
    <scope>NUCLEOTIDE SEQUENCE [LARGE SCALE GENOMIC DNA]</scope>
</reference>
<dbReference type="EMBL" id="CAMXCT010001129">
    <property type="protein sequence ID" value="CAI3987068.1"/>
    <property type="molecule type" value="Genomic_DNA"/>
</dbReference>
<evidence type="ECO:0000313" key="4">
    <source>
        <dbReference type="Proteomes" id="UP001152797"/>
    </source>
</evidence>
<dbReference type="EMBL" id="CAMXCT030001129">
    <property type="protein sequence ID" value="CAL4774380.1"/>
    <property type="molecule type" value="Genomic_DNA"/>
</dbReference>
<proteinExistence type="predicted"/>
<name>A0A9P1CAC5_9DINO</name>
<keyword evidence="3" id="KW-0808">Transferase</keyword>
<dbReference type="EMBL" id="CAMXCT020001129">
    <property type="protein sequence ID" value="CAL1140443.1"/>
    <property type="molecule type" value="Genomic_DNA"/>
</dbReference>
<organism evidence="1">
    <name type="scientific">Cladocopium goreaui</name>
    <dbReference type="NCBI Taxonomy" id="2562237"/>
    <lineage>
        <taxon>Eukaryota</taxon>
        <taxon>Sar</taxon>
        <taxon>Alveolata</taxon>
        <taxon>Dinophyceae</taxon>
        <taxon>Suessiales</taxon>
        <taxon>Symbiodiniaceae</taxon>
        <taxon>Cladocopium</taxon>
    </lineage>
</organism>
<dbReference type="AlphaFoldDB" id="A0A9P1CAC5"/>
<accession>A0A9P1CAC5</accession>
<sequence length="140" mass="15271">MAPSKADYCCGHWVDAALNVLGDRFASGWEDPWKEFRYGSDCSGLDAPYWALQMLTKAVEDSGGGSVCCQHLFASEAPGPQGLWQKRMLEANLSPGAIYDDMLARGSKSGIDWKTGQKAILPTGLHLYTGGFECQDSWTD</sequence>
<dbReference type="GO" id="GO:0032259">
    <property type="term" value="P:methylation"/>
    <property type="evidence" value="ECO:0007669"/>
    <property type="project" value="UniProtKB-KW"/>
</dbReference>